<dbReference type="InterPro" id="IPR000683">
    <property type="entry name" value="Gfo/Idh/MocA-like_OxRdtase_N"/>
</dbReference>
<evidence type="ECO:0000259" key="2">
    <source>
        <dbReference type="Pfam" id="PF01408"/>
    </source>
</evidence>
<proteinExistence type="predicted"/>
<protein>
    <submittedName>
        <fullName evidence="4">Unannotated protein</fullName>
    </submittedName>
</protein>
<dbReference type="InterPro" id="IPR051450">
    <property type="entry name" value="Gfo/Idh/MocA_Oxidoreductases"/>
</dbReference>
<dbReference type="EMBL" id="CAEMXZ010000073">
    <property type="protein sequence ID" value="CAB4323798.1"/>
    <property type="molecule type" value="Genomic_DNA"/>
</dbReference>
<dbReference type="InterPro" id="IPR055170">
    <property type="entry name" value="GFO_IDH_MocA-like_dom"/>
</dbReference>
<feature type="compositionally biased region" description="Basic and acidic residues" evidence="1">
    <location>
        <begin position="336"/>
        <end position="346"/>
    </location>
</feature>
<sequence>MALAGAGMISMIHAIAAEAAGVPIVAVASRSKERAAERAGQIGCPSVDYSELPAGAAVVLVATPPALHVAQAINALRAGASVLVEKPLATTLAAADRLVAIADDSSGELVYAENQAFAPVVNEALRLIAELGPLDYLDVRALSPRPNWGDFLQPTWGGGCLFDLGAHPIALALLAAGDDQLESVTAMIDHAADIDVDDHAVVELQFTSGLTARVEASWREATTTWDLQASSGTGVVRAELIPVTGLERNGEPFGLATTPDNVDTFVHDLGYVEQMRQMRSLIIGPSGTSTSDPVDIARLMDGRFGRRVLEIICAAYSQAGRAERGDETPEPIPFRGPRESTPHELWLEAAGSSQ</sequence>
<evidence type="ECO:0000313" key="4">
    <source>
        <dbReference type="EMBL" id="CAB4323798.1"/>
    </source>
</evidence>
<name>A0A6J5YJH5_9ZZZZ</name>
<dbReference type="SUPFAM" id="SSF51735">
    <property type="entry name" value="NAD(P)-binding Rossmann-fold domains"/>
    <property type="match status" value="1"/>
</dbReference>
<dbReference type="Gene3D" id="3.30.360.10">
    <property type="entry name" value="Dihydrodipicolinate Reductase, domain 2"/>
    <property type="match status" value="1"/>
</dbReference>
<dbReference type="InterPro" id="IPR036291">
    <property type="entry name" value="NAD(P)-bd_dom_sf"/>
</dbReference>
<dbReference type="PANTHER" id="PTHR43377:SF1">
    <property type="entry name" value="BILIVERDIN REDUCTASE A"/>
    <property type="match status" value="1"/>
</dbReference>
<dbReference type="PANTHER" id="PTHR43377">
    <property type="entry name" value="BILIVERDIN REDUCTASE A"/>
    <property type="match status" value="1"/>
</dbReference>
<dbReference type="SUPFAM" id="SSF55347">
    <property type="entry name" value="Glyceraldehyde-3-phosphate dehydrogenase-like, C-terminal domain"/>
    <property type="match status" value="1"/>
</dbReference>
<organism evidence="4">
    <name type="scientific">freshwater metagenome</name>
    <dbReference type="NCBI Taxonomy" id="449393"/>
    <lineage>
        <taxon>unclassified sequences</taxon>
        <taxon>metagenomes</taxon>
        <taxon>ecological metagenomes</taxon>
    </lineage>
</organism>
<accession>A0A6J5YJH5</accession>
<reference evidence="4" key="1">
    <citation type="submission" date="2020-05" db="EMBL/GenBank/DDBJ databases">
        <authorList>
            <person name="Chiriac C."/>
            <person name="Salcher M."/>
            <person name="Ghai R."/>
            <person name="Kavagutti S V."/>
        </authorList>
    </citation>
    <scope>NUCLEOTIDE SEQUENCE</scope>
</reference>
<feature type="domain" description="Gfo/Idh/MocA-like oxidoreductase N-terminal" evidence="2">
    <location>
        <begin position="2"/>
        <end position="106"/>
    </location>
</feature>
<feature type="region of interest" description="Disordered" evidence="1">
    <location>
        <begin position="320"/>
        <end position="354"/>
    </location>
</feature>
<gene>
    <name evidence="4" type="ORF">UFOPK1392_01558</name>
</gene>
<dbReference type="Pfam" id="PF01408">
    <property type="entry name" value="GFO_IDH_MocA"/>
    <property type="match status" value="1"/>
</dbReference>
<evidence type="ECO:0000256" key="1">
    <source>
        <dbReference type="SAM" id="MobiDB-lite"/>
    </source>
</evidence>
<dbReference type="AlphaFoldDB" id="A0A6J5YJH5"/>
<feature type="domain" description="GFO/IDH/MocA-like oxidoreductase" evidence="3">
    <location>
        <begin position="130"/>
        <end position="223"/>
    </location>
</feature>
<dbReference type="Gene3D" id="3.40.50.720">
    <property type="entry name" value="NAD(P)-binding Rossmann-like Domain"/>
    <property type="match status" value="1"/>
</dbReference>
<dbReference type="GO" id="GO:0000166">
    <property type="term" value="F:nucleotide binding"/>
    <property type="evidence" value="ECO:0007669"/>
    <property type="project" value="InterPro"/>
</dbReference>
<dbReference type="Pfam" id="PF22725">
    <property type="entry name" value="GFO_IDH_MocA_C3"/>
    <property type="match status" value="1"/>
</dbReference>
<evidence type="ECO:0000259" key="3">
    <source>
        <dbReference type="Pfam" id="PF22725"/>
    </source>
</evidence>